<protein>
    <submittedName>
        <fullName evidence="1">Uncharacterized protein</fullName>
    </submittedName>
</protein>
<evidence type="ECO:0000313" key="1">
    <source>
        <dbReference type="EMBL" id="QJF52856.1"/>
    </source>
</evidence>
<keyword evidence="2" id="KW-1185">Reference proteome</keyword>
<gene>
    <name evidence="1" type="ORF">G3256_17595</name>
</gene>
<evidence type="ECO:0000313" key="2">
    <source>
        <dbReference type="Proteomes" id="UP000503308"/>
    </source>
</evidence>
<dbReference type="AlphaFoldDB" id="A0A858T0V8"/>
<accession>A0A858T0V8</accession>
<dbReference type="RefSeq" id="WP_169642073.1">
    <property type="nucleotide sequence ID" value="NZ_CP048788.1"/>
</dbReference>
<organism evidence="1 2">
    <name type="scientific">Roseobacter ponti</name>
    <dbReference type="NCBI Taxonomy" id="1891787"/>
    <lineage>
        <taxon>Bacteria</taxon>
        <taxon>Pseudomonadati</taxon>
        <taxon>Pseudomonadota</taxon>
        <taxon>Alphaproteobacteria</taxon>
        <taxon>Rhodobacterales</taxon>
        <taxon>Roseobacteraceae</taxon>
        <taxon>Roseobacter</taxon>
    </lineage>
</organism>
<dbReference type="Proteomes" id="UP000503308">
    <property type="component" value="Chromosome"/>
</dbReference>
<proteinExistence type="predicted"/>
<dbReference type="EMBL" id="CP048788">
    <property type="protein sequence ID" value="QJF52856.1"/>
    <property type="molecule type" value="Genomic_DNA"/>
</dbReference>
<name>A0A858T0V8_9RHOB</name>
<dbReference type="KEGG" id="rpon:G3256_17595"/>
<sequence length="356" mass="41597">MSKLRRGYRQISVQASTGVGKICGWPVSGDDEKPIKNLNGKPSKEVREKEPKAFFQDSQKYWRRTDTNVDVELDDLCAATHGHIRRSIISDIEFKIYHDKIPDWVHMAGIEPESRVTKKRFEQLLAGSHPDPVLHKFMYLQDVQGLLTNIQRTSAQISQVIGEFYGLFNDCEPYVYQKEERVGLRSSVSAETSLIHAHLETIFVRMRSLLDYAVKLAFEFERDAIDYSQIVRLRGRSKQYSDKKSLKLDERAGTLFAKDELIWMICSIRDRIVHDGHLDISARVYEHFKRHRLIERFILIPDMSDGRFETFKNRTNFYGKDQKINLDLPRIYDSFFERMITTIGTIHDRYAAQRLG</sequence>
<reference evidence="1 2" key="1">
    <citation type="submission" date="2020-02" db="EMBL/GenBank/DDBJ databases">
        <title>Genome sequence of Roseobacter ponti.</title>
        <authorList>
            <person name="Hollensteiner J."/>
            <person name="Schneider D."/>
            <person name="Poehlein A."/>
            <person name="Daniel R."/>
        </authorList>
    </citation>
    <scope>NUCLEOTIDE SEQUENCE [LARGE SCALE GENOMIC DNA]</scope>
    <source>
        <strain evidence="1 2">DSM 106830</strain>
    </source>
</reference>